<dbReference type="PANTHER" id="PTHR36529:SF1">
    <property type="entry name" value="GLYCOSYLTRANSFERASE"/>
    <property type="match status" value="1"/>
</dbReference>
<keyword evidence="2" id="KW-1185">Reference proteome</keyword>
<dbReference type="Pfam" id="PF09837">
    <property type="entry name" value="DUF2064"/>
    <property type="match status" value="1"/>
</dbReference>
<comment type="caution">
    <text evidence="1">The sequence shown here is derived from an EMBL/GenBank/DDBJ whole genome shotgun (WGS) entry which is preliminary data.</text>
</comment>
<dbReference type="Proteomes" id="UP001596513">
    <property type="component" value="Unassembled WGS sequence"/>
</dbReference>
<sequence>MAIIGTDCPGLSSDHLTQAFDLLSSHDVVLGPATDGGYYLLGLRQPQPELFQNKAWSTETVLADTVADAERQGQRVALLPELRDVDTVDDLPMWRAQNQ</sequence>
<reference evidence="2" key="1">
    <citation type="journal article" date="2019" name="Int. J. Syst. Evol. Microbiol.">
        <title>The Global Catalogue of Microorganisms (GCM) 10K type strain sequencing project: providing services to taxonomists for standard genome sequencing and annotation.</title>
        <authorList>
            <consortium name="The Broad Institute Genomics Platform"/>
            <consortium name="The Broad Institute Genome Sequencing Center for Infectious Disease"/>
            <person name="Wu L."/>
            <person name="Ma J."/>
        </authorList>
    </citation>
    <scope>NUCLEOTIDE SEQUENCE [LARGE SCALE GENOMIC DNA]</scope>
    <source>
        <strain evidence="2">JCM 19635</strain>
    </source>
</reference>
<accession>A0ABW2U968</accession>
<dbReference type="EMBL" id="JBHTEK010000001">
    <property type="protein sequence ID" value="MFC7668651.1"/>
    <property type="molecule type" value="Genomic_DNA"/>
</dbReference>
<dbReference type="PANTHER" id="PTHR36529">
    <property type="entry name" value="SLL1095 PROTEIN"/>
    <property type="match status" value="1"/>
</dbReference>
<dbReference type="SUPFAM" id="SSF53448">
    <property type="entry name" value="Nucleotide-diphospho-sugar transferases"/>
    <property type="match status" value="1"/>
</dbReference>
<evidence type="ECO:0000313" key="2">
    <source>
        <dbReference type="Proteomes" id="UP001596513"/>
    </source>
</evidence>
<name>A0ABW2U968_9BACT</name>
<dbReference type="Gene3D" id="3.90.550.10">
    <property type="entry name" value="Spore Coat Polysaccharide Biosynthesis Protein SpsA, Chain A"/>
    <property type="match status" value="1"/>
</dbReference>
<dbReference type="InterPro" id="IPR018641">
    <property type="entry name" value="Trfase_1_rSAM/seldom-assoc"/>
</dbReference>
<dbReference type="InterPro" id="IPR029044">
    <property type="entry name" value="Nucleotide-diphossugar_trans"/>
</dbReference>
<dbReference type="RefSeq" id="WP_380204137.1">
    <property type="nucleotide sequence ID" value="NZ_JBHTEK010000001.1"/>
</dbReference>
<protein>
    <submittedName>
        <fullName evidence="1">DUF2064 domain-containing protein</fullName>
    </submittedName>
</protein>
<gene>
    <name evidence="1" type="ORF">ACFQT0_15695</name>
</gene>
<evidence type="ECO:0000313" key="1">
    <source>
        <dbReference type="EMBL" id="MFC7668651.1"/>
    </source>
</evidence>
<proteinExistence type="predicted"/>
<organism evidence="1 2">
    <name type="scientific">Hymenobacter humi</name>
    <dbReference type="NCBI Taxonomy" id="1411620"/>
    <lineage>
        <taxon>Bacteria</taxon>
        <taxon>Pseudomonadati</taxon>
        <taxon>Bacteroidota</taxon>
        <taxon>Cytophagia</taxon>
        <taxon>Cytophagales</taxon>
        <taxon>Hymenobacteraceae</taxon>
        <taxon>Hymenobacter</taxon>
    </lineage>
</organism>